<reference evidence="2" key="1">
    <citation type="submission" date="2016-11" db="UniProtKB">
        <authorList>
            <consortium name="WormBaseParasite"/>
        </authorList>
    </citation>
    <scope>IDENTIFICATION</scope>
</reference>
<organism evidence="1 2">
    <name type="scientific">Heterorhabditis bacteriophora</name>
    <name type="common">Entomopathogenic nematode worm</name>
    <dbReference type="NCBI Taxonomy" id="37862"/>
    <lineage>
        <taxon>Eukaryota</taxon>
        <taxon>Metazoa</taxon>
        <taxon>Ecdysozoa</taxon>
        <taxon>Nematoda</taxon>
        <taxon>Chromadorea</taxon>
        <taxon>Rhabditida</taxon>
        <taxon>Rhabditina</taxon>
        <taxon>Rhabditomorpha</taxon>
        <taxon>Strongyloidea</taxon>
        <taxon>Heterorhabditidae</taxon>
        <taxon>Heterorhabditis</taxon>
    </lineage>
</organism>
<evidence type="ECO:0000313" key="1">
    <source>
        <dbReference type="Proteomes" id="UP000095283"/>
    </source>
</evidence>
<proteinExistence type="predicted"/>
<name>A0A1I7WG28_HETBA</name>
<keyword evidence="1" id="KW-1185">Reference proteome</keyword>
<dbReference type="AlphaFoldDB" id="A0A1I7WG28"/>
<sequence length="66" mass="7601">MSNSFVATSTSNWSEDSIMERRVRIYQTTFYDGNTYVKDGLYLLDIDGFKSIQLYRHTSTSSSVCN</sequence>
<accession>A0A1I7WG28</accession>
<evidence type="ECO:0000313" key="2">
    <source>
        <dbReference type="WBParaSite" id="Hba_03881"/>
    </source>
</evidence>
<dbReference type="Proteomes" id="UP000095283">
    <property type="component" value="Unplaced"/>
</dbReference>
<dbReference type="WBParaSite" id="Hba_03881">
    <property type="protein sequence ID" value="Hba_03881"/>
    <property type="gene ID" value="Hba_03881"/>
</dbReference>
<protein>
    <submittedName>
        <fullName evidence="2">Uncharacterized protein</fullName>
    </submittedName>
</protein>